<feature type="transmembrane region" description="Helical" evidence="6">
    <location>
        <begin position="371"/>
        <end position="395"/>
    </location>
</feature>
<dbReference type="SMART" id="SM00100">
    <property type="entry name" value="cNMP"/>
    <property type="match status" value="1"/>
</dbReference>
<gene>
    <name evidence="8" type="ORF">CUMW_269570</name>
</gene>
<dbReference type="Gene3D" id="1.10.287.70">
    <property type="match status" value="1"/>
</dbReference>
<dbReference type="GO" id="GO:0005516">
    <property type="term" value="F:calmodulin binding"/>
    <property type="evidence" value="ECO:0007669"/>
    <property type="project" value="UniProtKB-KW"/>
</dbReference>
<dbReference type="SUPFAM" id="SSF51206">
    <property type="entry name" value="cAMP-binding domain-like"/>
    <property type="match status" value="1"/>
</dbReference>
<dbReference type="Pfam" id="PF00027">
    <property type="entry name" value="cNMP_binding"/>
    <property type="match status" value="1"/>
</dbReference>
<reference evidence="8 9" key="1">
    <citation type="journal article" date="2017" name="Front. Genet.">
        <title>Draft sequencing of the heterozygous diploid genome of Satsuma (Citrus unshiu Marc.) using a hybrid assembly approach.</title>
        <authorList>
            <person name="Shimizu T."/>
            <person name="Tanizawa Y."/>
            <person name="Mochizuki T."/>
            <person name="Nagasaki H."/>
            <person name="Yoshioka T."/>
            <person name="Toyoda A."/>
            <person name="Fujiyama A."/>
            <person name="Kaminuma E."/>
            <person name="Nakamura Y."/>
        </authorList>
    </citation>
    <scope>NUCLEOTIDE SEQUENCE [LARGE SCALE GENOMIC DNA]</scope>
    <source>
        <strain evidence="9">cv. Miyagawa wase</strain>
    </source>
</reference>
<dbReference type="InterPro" id="IPR000595">
    <property type="entry name" value="cNMP-bd_dom"/>
</dbReference>
<dbReference type="EMBL" id="BDQV01001105">
    <property type="protein sequence ID" value="GAY69120.1"/>
    <property type="molecule type" value="Genomic_DNA"/>
</dbReference>
<dbReference type="InterPro" id="IPR014710">
    <property type="entry name" value="RmlC-like_jellyroll"/>
</dbReference>
<evidence type="ECO:0000256" key="6">
    <source>
        <dbReference type="SAM" id="Phobius"/>
    </source>
</evidence>
<dbReference type="CDD" id="cd00038">
    <property type="entry name" value="CAP_ED"/>
    <property type="match status" value="1"/>
</dbReference>
<dbReference type="SUPFAM" id="SSF81324">
    <property type="entry name" value="Voltage-gated potassium channels"/>
    <property type="match status" value="1"/>
</dbReference>
<keyword evidence="9" id="KW-1185">Reference proteome</keyword>
<organism evidence="8 9">
    <name type="scientific">Citrus unshiu</name>
    <name type="common">Satsuma mandarin</name>
    <name type="synonym">Citrus nobilis var. unshiu</name>
    <dbReference type="NCBI Taxonomy" id="55188"/>
    <lineage>
        <taxon>Eukaryota</taxon>
        <taxon>Viridiplantae</taxon>
        <taxon>Streptophyta</taxon>
        <taxon>Embryophyta</taxon>
        <taxon>Tracheophyta</taxon>
        <taxon>Spermatophyta</taxon>
        <taxon>Magnoliopsida</taxon>
        <taxon>eudicotyledons</taxon>
        <taxon>Gunneridae</taxon>
        <taxon>Pentapetalae</taxon>
        <taxon>rosids</taxon>
        <taxon>malvids</taxon>
        <taxon>Sapindales</taxon>
        <taxon>Rutaceae</taxon>
        <taxon>Aurantioideae</taxon>
        <taxon>Citrus</taxon>
    </lineage>
</organism>
<dbReference type="PANTHER" id="PTHR45651">
    <property type="entry name" value="CYCLIC NUCLEOTIDE-GATED ION CHANNEL 15-RELATED-RELATED"/>
    <property type="match status" value="1"/>
</dbReference>
<dbReference type="AlphaFoldDB" id="A0A2H5QWX0"/>
<dbReference type="Gene3D" id="1.10.287.630">
    <property type="entry name" value="Helix hairpin bin"/>
    <property type="match status" value="1"/>
</dbReference>
<evidence type="ECO:0000313" key="9">
    <source>
        <dbReference type="Proteomes" id="UP000236630"/>
    </source>
</evidence>
<feature type="transmembrane region" description="Helical" evidence="6">
    <location>
        <begin position="95"/>
        <end position="114"/>
    </location>
</feature>
<feature type="transmembrane region" description="Helical" evidence="6">
    <location>
        <begin position="249"/>
        <end position="270"/>
    </location>
</feature>
<keyword evidence="3" id="KW-0547">Nucleotide-binding</keyword>
<feature type="domain" description="Cyclic nucleotide-binding" evidence="7">
    <location>
        <begin position="474"/>
        <end position="555"/>
    </location>
</feature>
<dbReference type="PROSITE" id="PS50042">
    <property type="entry name" value="CNMP_BINDING_3"/>
    <property type="match status" value="1"/>
</dbReference>
<dbReference type="GO" id="GO:0030552">
    <property type="term" value="F:cAMP binding"/>
    <property type="evidence" value="ECO:0007669"/>
    <property type="project" value="UniProtKB-KW"/>
</dbReference>
<keyword evidence="5" id="KW-0407">Ion channel</keyword>
<keyword evidence="1" id="KW-0140">cGMP</keyword>
<evidence type="ECO:0000313" key="8">
    <source>
        <dbReference type="EMBL" id="GAY69120.1"/>
    </source>
</evidence>
<feature type="transmembrane region" description="Helical" evidence="6">
    <location>
        <begin position="174"/>
        <end position="199"/>
    </location>
</feature>
<proteinExistence type="predicted"/>
<dbReference type="InterPro" id="IPR018490">
    <property type="entry name" value="cNMP-bd_dom_sf"/>
</dbReference>
<protein>
    <recommendedName>
        <fullName evidence="7">Cyclic nucleotide-binding domain-containing protein</fullName>
    </recommendedName>
</protein>
<dbReference type="Proteomes" id="UP000236630">
    <property type="component" value="Unassembled WGS sequence"/>
</dbReference>
<dbReference type="GO" id="GO:0016020">
    <property type="term" value="C:membrane"/>
    <property type="evidence" value="ECO:0007669"/>
    <property type="project" value="UniProtKB-SubCell"/>
</dbReference>
<sequence>ILVDQISRNPNFAPFFVVDHVSDFCVKWFQDLNWEKGTSRQIGTSRVSNKFQSDPSFALDYLENIRSRRKSPKTCGGFCFRVKKILDPQRPFRNLIFFILGVIAISVDPLFFYIPVVNDDKKCLRLDKALGTTIIAIRSVLDLFYIIYIILRLRISSLLAGNLHKTVRESAIKYFMGFFTIDLVAILPLPQVVILIIPTTRGTTFLNATNLFKYFVIFQYVPRIIRIYPFFTKVRRNSDILPGATWPKAVFNLLLYMLAGHVFGALWYFFAIARLTTCWNKFCVNHNGCEHSSFYCHDNLGDYKFLNDFCSLRTGNTMIFNFGIFQDAPQSGIVEVMDFPQKFFHSFQWGLQNLSGFGQNLQTSSYVWENIFAVFITISGLVLFLFLIGNIQIYLQSKTMRSEEMRLKLREIEQWMPYQKLSKDLQQQVKKHQGYVWRETRGVDVENFLNTLPKNLKRNINRELFSHVLQRVPMFSDWNEQILSEMCDSLKQVLYTAESYIQQEGDPVSEMFFITRGQLLTMKTTNRKRTGVYLQAGDFFGEELLMWALETQSSSENLPISTRTVRTLTEVEGLALMADDLKFAASRFRQMNGEQLEHILRFYAPEWRTWAASFIQAAWRRYIERKLKESMRGEINRLPDSSPSLGATIYASRFAATTLRATRRIGTRAFTGESSCHDNSEVSAEEQ</sequence>
<evidence type="ECO:0000256" key="2">
    <source>
        <dbReference type="ARBA" id="ARBA00022860"/>
    </source>
</evidence>
<keyword evidence="6" id="KW-0812">Transmembrane</keyword>
<evidence type="ECO:0000259" key="7">
    <source>
        <dbReference type="PROSITE" id="PS50042"/>
    </source>
</evidence>
<keyword evidence="6" id="KW-1133">Transmembrane helix</keyword>
<keyword evidence="4" id="KW-1071">Ligand-gated ion channel</keyword>
<dbReference type="PANTHER" id="PTHR45651:SF5">
    <property type="entry name" value="CYCLIC NUCLEOTIDE-GATED ION CHANNEL 1"/>
    <property type="match status" value="1"/>
</dbReference>
<dbReference type="CDD" id="cd23767">
    <property type="entry name" value="IQCD"/>
    <property type="match status" value="1"/>
</dbReference>
<dbReference type="PROSITE" id="PS50096">
    <property type="entry name" value="IQ"/>
    <property type="match status" value="1"/>
</dbReference>
<dbReference type="Gene3D" id="2.60.120.10">
    <property type="entry name" value="Jelly Rolls"/>
    <property type="match status" value="1"/>
</dbReference>
<evidence type="ECO:0000256" key="3">
    <source>
        <dbReference type="ARBA" id="ARBA00022992"/>
    </source>
</evidence>
<comment type="caution">
    <text evidence="8">The sequence shown here is derived from an EMBL/GenBank/DDBJ whole genome shotgun (WGS) entry which is preliminary data.</text>
</comment>
<dbReference type="GO" id="GO:0030553">
    <property type="term" value="F:cGMP binding"/>
    <property type="evidence" value="ECO:0007669"/>
    <property type="project" value="UniProtKB-KW"/>
</dbReference>
<keyword evidence="4" id="KW-0813">Transport</keyword>
<keyword evidence="6" id="KW-0472">Membrane</keyword>
<name>A0A2H5QWX0_CITUN</name>
<keyword evidence="4" id="KW-0406">Ion transport</keyword>
<keyword evidence="2" id="KW-0112">Calmodulin-binding</keyword>
<keyword evidence="3" id="KW-0142">cGMP-binding</keyword>
<feature type="non-terminal residue" evidence="8">
    <location>
        <position position="1"/>
    </location>
</feature>
<accession>A0A2H5QWX0</accession>
<evidence type="ECO:0000256" key="4">
    <source>
        <dbReference type="ARBA" id="ARBA00023286"/>
    </source>
</evidence>
<evidence type="ECO:0000256" key="5">
    <source>
        <dbReference type="ARBA" id="ARBA00023303"/>
    </source>
</evidence>
<evidence type="ECO:0000256" key="1">
    <source>
        <dbReference type="ARBA" id="ARBA00022535"/>
    </source>
</evidence>
<feature type="transmembrane region" description="Helical" evidence="6">
    <location>
        <begin position="134"/>
        <end position="153"/>
    </location>
</feature>
<dbReference type="GO" id="GO:0034220">
    <property type="term" value="P:monoatomic ion transmembrane transport"/>
    <property type="evidence" value="ECO:0007669"/>
    <property type="project" value="UniProtKB-KW"/>
</dbReference>